<reference evidence="1" key="1">
    <citation type="submission" date="2023-06" db="EMBL/GenBank/DDBJ databases">
        <title>Genome-scale phylogeny and comparative genomics of the fungal order Sordariales.</title>
        <authorList>
            <consortium name="Lawrence Berkeley National Laboratory"/>
            <person name="Hensen N."/>
            <person name="Bonometti L."/>
            <person name="Westerberg I."/>
            <person name="Brannstrom I.O."/>
            <person name="Guillou S."/>
            <person name="Cros-Aarteil S."/>
            <person name="Calhoun S."/>
            <person name="Haridas S."/>
            <person name="Kuo A."/>
            <person name="Mondo S."/>
            <person name="Pangilinan J."/>
            <person name="Riley R."/>
            <person name="Labutti K."/>
            <person name="Andreopoulos B."/>
            <person name="Lipzen A."/>
            <person name="Chen C."/>
            <person name="Yanf M."/>
            <person name="Daum C."/>
            <person name="Ng V."/>
            <person name="Clum A."/>
            <person name="Steindorff A."/>
            <person name="Ohm R."/>
            <person name="Martin F."/>
            <person name="Silar P."/>
            <person name="Natvig D."/>
            <person name="Lalanne C."/>
            <person name="Gautier V."/>
            <person name="Ament-Velasquez S.L."/>
            <person name="Kruys A."/>
            <person name="Hutchinson M.I."/>
            <person name="Powell A.J."/>
            <person name="Barry K."/>
            <person name="Miller A.N."/>
            <person name="Grigoriev I.V."/>
            <person name="Debuchy R."/>
            <person name="Gladieux P."/>
            <person name="Thoren M.H."/>
            <person name="Johannesson H."/>
        </authorList>
    </citation>
    <scope>NUCLEOTIDE SEQUENCE</scope>
    <source>
        <strain evidence="1">CBS 606.72</strain>
    </source>
</reference>
<sequence>MHAGEKRFGIKAYYHRQHLVNQLHTEKLDILHPLTPMLESLYRTKKKNPLWSYFHEAEFASKSYVRTSAKKKCRRALLGALKASGYRPNGRALAVRSVRGTELRGTIKILVFDPQVVARVNMPMLIEYLTLILKDHIIPRLRRNVGKADTDGTTQDAQRLAKQPGNLTAKKRAIL</sequence>
<proteinExistence type="predicted"/>
<keyword evidence="2" id="KW-1185">Reference proteome</keyword>
<name>A0AA39XG03_9PEZI</name>
<comment type="caution">
    <text evidence="1">The sequence shown here is derived from an EMBL/GenBank/DDBJ whole genome shotgun (WGS) entry which is preliminary data.</text>
</comment>
<dbReference type="Proteomes" id="UP001175000">
    <property type="component" value="Unassembled WGS sequence"/>
</dbReference>
<evidence type="ECO:0000313" key="1">
    <source>
        <dbReference type="EMBL" id="KAK0633286.1"/>
    </source>
</evidence>
<dbReference type="AlphaFoldDB" id="A0AA39XG03"/>
<gene>
    <name evidence="1" type="ORF">B0T14DRAFT_560893</name>
</gene>
<dbReference type="EMBL" id="JAULSU010000001">
    <property type="protein sequence ID" value="KAK0633286.1"/>
    <property type="molecule type" value="Genomic_DNA"/>
</dbReference>
<accession>A0AA39XG03</accession>
<protein>
    <submittedName>
        <fullName evidence="1">Uncharacterized protein</fullName>
    </submittedName>
</protein>
<organism evidence="1 2">
    <name type="scientific">Immersiella caudata</name>
    <dbReference type="NCBI Taxonomy" id="314043"/>
    <lineage>
        <taxon>Eukaryota</taxon>
        <taxon>Fungi</taxon>
        <taxon>Dikarya</taxon>
        <taxon>Ascomycota</taxon>
        <taxon>Pezizomycotina</taxon>
        <taxon>Sordariomycetes</taxon>
        <taxon>Sordariomycetidae</taxon>
        <taxon>Sordariales</taxon>
        <taxon>Lasiosphaeriaceae</taxon>
        <taxon>Immersiella</taxon>
    </lineage>
</organism>
<evidence type="ECO:0000313" key="2">
    <source>
        <dbReference type="Proteomes" id="UP001175000"/>
    </source>
</evidence>